<gene>
    <name evidence="2" type="ORF">AWJ14_10495</name>
</gene>
<comment type="caution">
    <text evidence="2">The sequence shown here is derived from an EMBL/GenBank/DDBJ whole genome shotgun (WGS) entry which is preliminary data.</text>
</comment>
<dbReference type="PRINTS" id="PR00702">
    <property type="entry name" value="ACRIFLAVINRP"/>
</dbReference>
<dbReference type="EMBL" id="LQZT01000001">
    <property type="protein sequence ID" value="OCW59445.1"/>
    <property type="molecule type" value="Genomic_DNA"/>
</dbReference>
<sequence length="1025" mass="110739">MKTFNLSDWALKHRSLVWFLMIVSLTAGALSYFSVGREEDPNFAIKTMIISAALPGADTRETLEQVTDRIEKKLEDLDELDYTKSVTRPGESIVYVNLLPSTKARNLPLIWQRVRNMMNDIRGDFPSEFSGFQFNDSFGDVFGNLYAFTSDGFSPREVRDYAETVRRSVQALPDAGKVELFGTRDEVLYLEFSTERLAALGLNQQAVQATLSAQNAIVPSGGIDTGPERVMVRIGGQFSGSESLENINLRVGDRFFRLTDVAKVRKGYEDPPAALFRYNGQEAVGLAVGMRQGSNIVDFGTELETVMAEAQAKLPIGLEIHQVADQPAVVDDAVGHFLRALLEAVLIVLAVSFISLGLRAGLVVALTIPLVLAITFVILDYSGFTLQRISLGALIIALGLLVDDAMIAIETMISRLEKGDSLTKSASYAWTSIAFPMLTGTLVTVAGFIPIGLNSSAAGEFTFSLFVVIAVSLLISWIVAVLFAPLLGVTLLPKTMQHHADKPGRVRRIFRSLLDAAMGHRWITIGLTLSLFAVSVFGMRFVEQQFFPSSDRPELILDFTLAQTSTISDTAAEMARMEKRLDGDDRVLHFASYIGRGAPRFLLAYDVETPAPNIGQIVIQTPSVEARDALRADLTEAAATEFPGVDVFIKLLEIGPPVGRPVQYRISGPDIEQLRDHARALTALVASDTRLEGIIMDWNEPARVVRVNLLQDKARQLGVTQRDIAAALNAIYDGATITQLRDGSYLVDIVGRGDAASRQSVQALETLQLSGSGSVTIPLRSVATFSYETEPPVINQRGRMPTITVKAAIATHDQPATVVAALRDQVNAFAAGLPDGYRIEVGGSVAESADSQAPIVAVVPLMLLIMLTLIMMQVQSFRLAFVVVCVAPLGLIGVVAALLPSGAPLGFVAILGVLALVGILIRNSIILIDEIEVLRAGGLSAWDAVFHASDARSRPILLTAAAASLALIPISRQIFWGPMAYAMMGGIIAGTLITLFFAPALYLAVFRVEKPVDEAPDAEGDAVKA</sequence>
<dbReference type="SUPFAM" id="SSF82693">
    <property type="entry name" value="Multidrug efflux transporter AcrB pore domain, PN1, PN2, PC1 and PC2 subdomains"/>
    <property type="match status" value="2"/>
</dbReference>
<proteinExistence type="predicted"/>
<dbReference type="Gene3D" id="3.30.70.1440">
    <property type="entry name" value="Multidrug efflux transporter AcrB pore domain"/>
    <property type="match status" value="1"/>
</dbReference>
<evidence type="ECO:0000313" key="3">
    <source>
        <dbReference type="Proteomes" id="UP000094795"/>
    </source>
</evidence>
<name>A0A1C1Z149_9HYPH</name>
<keyword evidence="1" id="KW-0472">Membrane</keyword>
<feature type="transmembrane region" description="Helical" evidence="1">
    <location>
        <begin position="389"/>
        <end position="407"/>
    </location>
</feature>
<feature type="transmembrane region" description="Helical" evidence="1">
    <location>
        <begin position="879"/>
        <end position="899"/>
    </location>
</feature>
<keyword evidence="3" id="KW-1185">Reference proteome</keyword>
<dbReference type="PANTHER" id="PTHR32063:SF64">
    <property type="entry name" value="ACRB_ACRD_ACRF FAMILY PROTEIN"/>
    <property type="match status" value="1"/>
</dbReference>
<keyword evidence="1" id="KW-0812">Transmembrane</keyword>
<feature type="transmembrane region" description="Helical" evidence="1">
    <location>
        <begin position="956"/>
        <end position="975"/>
    </location>
</feature>
<dbReference type="OrthoDB" id="9798415at2"/>
<dbReference type="STRING" id="1480615.AWJ14_10495"/>
<dbReference type="GO" id="GO:0005886">
    <property type="term" value="C:plasma membrane"/>
    <property type="evidence" value="ECO:0007669"/>
    <property type="project" value="TreeGrafter"/>
</dbReference>
<evidence type="ECO:0000313" key="2">
    <source>
        <dbReference type="EMBL" id="OCW59445.1"/>
    </source>
</evidence>
<feature type="transmembrane region" description="Helical" evidence="1">
    <location>
        <begin position="853"/>
        <end position="872"/>
    </location>
</feature>
<dbReference type="Gene3D" id="3.30.70.1320">
    <property type="entry name" value="Multidrug efflux transporter AcrB pore domain like"/>
    <property type="match status" value="1"/>
</dbReference>
<dbReference type="AlphaFoldDB" id="A0A1C1Z149"/>
<organism evidence="2 3">
    <name type="scientific">Hoeflea olei</name>
    <dbReference type="NCBI Taxonomy" id="1480615"/>
    <lineage>
        <taxon>Bacteria</taxon>
        <taxon>Pseudomonadati</taxon>
        <taxon>Pseudomonadota</taxon>
        <taxon>Alphaproteobacteria</taxon>
        <taxon>Hyphomicrobiales</taxon>
        <taxon>Rhizobiaceae</taxon>
        <taxon>Hoeflea</taxon>
    </lineage>
</organism>
<dbReference type="GO" id="GO:0042910">
    <property type="term" value="F:xenobiotic transmembrane transporter activity"/>
    <property type="evidence" value="ECO:0007669"/>
    <property type="project" value="TreeGrafter"/>
</dbReference>
<reference evidence="2 3" key="1">
    <citation type="submission" date="2015-12" db="EMBL/GenBank/DDBJ databases">
        <authorList>
            <person name="Shamseldin A."/>
            <person name="Moawad H."/>
            <person name="Abd El-Rahim W.M."/>
            <person name="Sadowsky M.J."/>
        </authorList>
    </citation>
    <scope>NUCLEOTIDE SEQUENCE [LARGE SCALE GENOMIC DNA]</scope>
    <source>
        <strain evidence="2 3">JC234</strain>
    </source>
</reference>
<keyword evidence="1" id="KW-1133">Transmembrane helix</keyword>
<dbReference type="Gene3D" id="1.20.1640.10">
    <property type="entry name" value="Multidrug efflux transporter AcrB transmembrane domain"/>
    <property type="match status" value="2"/>
</dbReference>
<protein>
    <submittedName>
        <fullName evidence="2">ACR family transporter</fullName>
    </submittedName>
</protein>
<dbReference type="SUPFAM" id="SSF82714">
    <property type="entry name" value="Multidrug efflux transporter AcrB TolC docking domain, DN and DC subdomains"/>
    <property type="match status" value="2"/>
</dbReference>
<dbReference type="SUPFAM" id="SSF82866">
    <property type="entry name" value="Multidrug efflux transporter AcrB transmembrane domain"/>
    <property type="match status" value="2"/>
</dbReference>
<dbReference type="Gene3D" id="3.30.70.1430">
    <property type="entry name" value="Multidrug efflux transporter AcrB pore domain"/>
    <property type="match status" value="2"/>
</dbReference>
<dbReference type="Pfam" id="PF00873">
    <property type="entry name" value="ACR_tran"/>
    <property type="match status" value="1"/>
</dbReference>
<dbReference type="InterPro" id="IPR001036">
    <property type="entry name" value="Acrflvin-R"/>
</dbReference>
<accession>A0A1C1Z149</accession>
<dbReference type="RefSeq" id="WP_066174197.1">
    <property type="nucleotide sequence ID" value="NZ_LQZT01000001.1"/>
</dbReference>
<feature type="transmembrane region" description="Helical" evidence="1">
    <location>
        <begin position="981"/>
        <end position="1005"/>
    </location>
</feature>
<dbReference type="InterPro" id="IPR027463">
    <property type="entry name" value="AcrB_DN_DC_subdom"/>
</dbReference>
<dbReference type="Gene3D" id="3.30.2090.10">
    <property type="entry name" value="Multidrug efflux transporter AcrB TolC docking domain, DN and DC subdomains"/>
    <property type="match status" value="2"/>
</dbReference>
<feature type="transmembrane region" description="Helical" evidence="1">
    <location>
        <begin position="363"/>
        <end position="383"/>
    </location>
</feature>
<dbReference type="Proteomes" id="UP000094795">
    <property type="component" value="Unassembled WGS sequence"/>
</dbReference>
<dbReference type="PANTHER" id="PTHR32063">
    <property type="match status" value="1"/>
</dbReference>
<feature type="transmembrane region" description="Helical" evidence="1">
    <location>
        <begin position="16"/>
        <end position="35"/>
    </location>
</feature>
<feature type="transmembrane region" description="Helical" evidence="1">
    <location>
        <begin position="337"/>
        <end position="356"/>
    </location>
</feature>
<feature type="transmembrane region" description="Helical" evidence="1">
    <location>
        <begin position="463"/>
        <end position="492"/>
    </location>
</feature>
<feature type="transmembrane region" description="Helical" evidence="1">
    <location>
        <begin position="428"/>
        <end position="451"/>
    </location>
</feature>
<evidence type="ECO:0000256" key="1">
    <source>
        <dbReference type="SAM" id="Phobius"/>
    </source>
</evidence>
<feature type="transmembrane region" description="Helical" evidence="1">
    <location>
        <begin position="905"/>
        <end position="925"/>
    </location>
</feature>